<organism evidence="1">
    <name type="scientific">uncultured Pyrinomonadaceae bacterium</name>
    <dbReference type="NCBI Taxonomy" id="2283094"/>
    <lineage>
        <taxon>Bacteria</taxon>
        <taxon>Pseudomonadati</taxon>
        <taxon>Acidobacteriota</taxon>
        <taxon>Blastocatellia</taxon>
        <taxon>Blastocatellales</taxon>
        <taxon>Pyrinomonadaceae</taxon>
        <taxon>environmental samples</taxon>
    </lineage>
</organism>
<gene>
    <name evidence="1" type="ORF">AVDCRST_MAG74-1996</name>
</gene>
<dbReference type="AlphaFoldDB" id="A0A6J4NWC3"/>
<protein>
    <submittedName>
        <fullName evidence="1">Uncharacterized protein</fullName>
    </submittedName>
</protein>
<dbReference type="EMBL" id="CADCUR010000105">
    <property type="protein sequence ID" value="CAA9395555.1"/>
    <property type="molecule type" value="Genomic_DNA"/>
</dbReference>
<evidence type="ECO:0000313" key="1">
    <source>
        <dbReference type="EMBL" id="CAA9395555.1"/>
    </source>
</evidence>
<name>A0A6J4NWC3_9BACT</name>
<accession>A0A6J4NWC3</accession>
<reference evidence="1" key="1">
    <citation type="submission" date="2020-02" db="EMBL/GenBank/DDBJ databases">
        <authorList>
            <person name="Meier V. D."/>
        </authorList>
    </citation>
    <scope>NUCLEOTIDE SEQUENCE</scope>
    <source>
        <strain evidence="1">AVDCRST_MAG74</strain>
    </source>
</reference>
<sequence length="37" mass="4483">MLWMSLFSREEEMRQKGKRVKISHGRATVKAILDFRF</sequence>
<proteinExistence type="predicted"/>